<proteinExistence type="predicted"/>
<protein>
    <submittedName>
        <fullName evidence="2">Uncharacterized protein</fullName>
    </submittedName>
</protein>
<evidence type="ECO:0000313" key="2">
    <source>
        <dbReference type="EMBL" id="KJA23880.1"/>
    </source>
</evidence>
<organism evidence="2 3">
    <name type="scientific">Hypholoma sublateritium (strain FD-334 SS-4)</name>
    <dbReference type="NCBI Taxonomy" id="945553"/>
    <lineage>
        <taxon>Eukaryota</taxon>
        <taxon>Fungi</taxon>
        <taxon>Dikarya</taxon>
        <taxon>Basidiomycota</taxon>
        <taxon>Agaricomycotina</taxon>
        <taxon>Agaricomycetes</taxon>
        <taxon>Agaricomycetidae</taxon>
        <taxon>Agaricales</taxon>
        <taxon>Agaricineae</taxon>
        <taxon>Strophariaceae</taxon>
        <taxon>Hypholoma</taxon>
    </lineage>
</organism>
<dbReference type="AlphaFoldDB" id="A0A0D2PWL0"/>
<feature type="region of interest" description="Disordered" evidence="1">
    <location>
        <begin position="200"/>
        <end position="219"/>
    </location>
</feature>
<evidence type="ECO:0000313" key="3">
    <source>
        <dbReference type="Proteomes" id="UP000054270"/>
    </source>
</evidence>
<dbReference type="STRING" id="945553.A0A0D2PWL0"/>
<accession>A0A0D2PWL0</accession>
<feature type="compositionally biased region" description="Polar residues" evidence="1">
    <location>
        <begin position="204"/>
        <end position="218"/>
    </location>
</feature>
<dbReference type="EMBL" id="KN817540">
    <property type="protein sequence ID" value="KJA23880.1"/>
    <property type="molecule type" value="Genomic_DNA"/>
</dbReference>
<reference evidence="3" key="1">
    <citation type="submission" date="2014-04" db="EMBL/GenBank/DDBJ databases">
        <title>Evolutionary Origins and Diversification of the Mycorrhizal Mutualists.</title>
        <authorList>
            <consortium name="DOE Joint Genome Institute"/>
            <consortium name="Mycorrhizal Genomics Consortium"/>
            <person name="Kohler A."/>
            <person name="Kuo A."/>
            <person name="Nagy L.G."/>
            <person name="Floudas D."/>
            <person name="Copeland A."/>
            <person name="Barry K.W."/>
            <person name="Cichocki N."/>
            <person name="Veneault-Fourrey C."/>
            <person name="LaButti K."/>
            <person name="Lindquist E.A."/>
            <person name="Lipzen A."/>
            <person name="Lundell T."/>
            <person name="Morin E."/>
            <person name="Murat C."/>
            <person name="Riley R."/>
            <person name="Ohm R."/>
            <person name="Sun H."/>
            <person name="Tunlid A."/>
            <person name="Henrissat B."/>
            <person name="Grigoriev I.V."/>
            <person name="Hibbett D.S."/>
            <person name="Martin F."/>
        </authorList>
    </citation>
    <scope>NUCLEOTIDE SEQUENCE [LARGE SCALE GENOMIC DNA]</scope>
    <source>
        <strain evidence="3">FD-334 SS-4</strain>
    </source>
</reference>
<evidence type="ECO:0000256" key="1">
    <source>
        <dbReference type="SAM" id="MobiDB-lite"/>
    </source>
</evidence>
<name>A0A0D2PWL0_HYPSF</name>
<dbReference type="Proteomes" id="UP000054270">
    <property type="component" value="Unassembled WGS sequence"/>
</dbReference>
<gene>
    <name evidence="2" type="ORF">HYPSUDRAFT_201012</name>
</gene>
<sequence length="245" mass="26101">MSVQKLQHPCKTARTLHGRCTDCTDISGGPCSELSDAPSESGDAHVGVPLTPMRGVQRWPGYVDSGVHPAAPRGAIQYNTALMVQANATIFAQAATGTYEFGMGTTMPSPAPEPAYARWTTPDANGAPGMVPYTGTNGAAHRRMAGGVPARQHAHGSLPATPVDWECDVYAGATEQFKDLRKQWRKAKKEQEVTAAAMRLDSFSDGTPHQTLASSVTVGSADRYSADIDDITYAPHEWDDNLVSS</sequence>
<keyword evidence="3" id="KW-1185">Reference proteome</keyword>